<name>A0A5B0SAF3_PUCGR</name>
<evidence type="ECO:0000313" key="3">
    <source>
        <dbReference type="Proteomes" id="UP000325313"/>
    </source>
</evidence>
<gene>
    <name evidence="1" type="ORF">PGTUg99_000974</name>
    <name evidence="2" type="ORF">PGTUg99_002535</name>
</gene>
<accession>A0A5B0SAF3</accession>
<proteinExistence type="predicted"/>
<evidence type="ECO:0000313" key="1">
    <source>
        <dbReference type="EMBL" id="KAA1133984.1"/>
    </source>
</evidence>
<comment type="caution">
    <text evidence="2">The sequence shown here is derived from an EMBL/GenBank/DDBJ whole genome shotgun (WGS) entry which is preliminary data.</text>
</comment>
<dbReference type="Proteomes" id="UP000325313">
    <property type="component" value="Unassembled WGS sequence"/>
</dbReference>
<reference evidence="2 3" key="1">
    <citation type="submission" date="2019-05" db="EMBL/GenBank/DDBJ databases">
        <title>Emergence of the Ug99 lineage of the wheat stem rust pathogen through somatic hybridization.</title>
        <authorList>
            <person name="Li F."/>
            <person name="Upadhyaya N.M."/>
            <person name="Sperschneider J."/>
            <person name="Matny O."/>
            <person name="Nguyen-Phuc H."/>
            <person name="Mago R."/>
            <person name="Raley C."/>
            <person name="Miller M.E."/>
            <person name="Silverstein K.A.T."/>
            <person name="Henningsen E."/>
            <person name="Hirsch C.D."/>
            <person name="Visser B."/>
            <person name="Pretorius Z.A."/>
            <person name="Steffenson B.J."/>
            <person name="Schwessinger B."/>
            <person name="Dodds P.N."/>
            <person name="Figueroa M."/>
        </authorList>
    </citation>
    <scope>NUCLEOTIDE SEQUENCE [LARGE SCALE GENOMIC DNA]</scope>
    <source>
        <strain evidence="2 3">Ug99</strain>
    </source>
</reference>
<dbReference type="AlphaFoldDB" id="A0A5B0SAF3"/>
<evidence type="ECO:0000313" key="2">
    <source>
        <dbReference type="EMBL" id="KAA1134455.1"/>
    </source>
</evidence>
<protein>
    <submittedName>
        <fullName evidence="2">Uncharacterized protein</fullName>
    </submittedName>
</protein>
<organism evidence="2 3">
    <name type="scientific">Puccinia graminis f. sp. tritici</name>
    <dbReference type="NCBI Taxonomy" id="56615"/>
    <lineage>
        <taxon>Eukaryota</taxon>
        <taxon>Fungi</taxon>
        <taxon>Dikarya</taxon>
        <taxon>Basidiomycota</taxon>
        <taxon>Pucciniomycotina</taxon>
        <taxon>Pucciniomycetes</taxon>
        <taxon>Pucciniales</taxon>
        <taxon>Pucciniaceae</taxon>
        <taxon>Puccinia</taxon>
    </lineage>
</organism>
<dbReference type="EMBL" id="VDEP01000069">
    <property type="protein sequence ID" value="KAA1133984.1"/>
    <property type="molecule type" value="Genomic_DNA"/>
</dbReference>
<sequence>MIILATAAPSAVTNWDGWLDTPRTFLEETSHHPVGSDRAWTVKCTVNKAALW</sequence>
<dbReference type="EMBL" id="VDEP01000060">
    <property type="protein sequence ID" value="KAA1134455.1"/>
    <property type="molecule type" value="Genomic_DNA"/>
</dbReference>